<dbReference type="PANTHER" id="PTHR33751">
    <property type="entry name" value="CBB3-TYPE CYTOCHROME C OXIDASE SUBUNIT FIXP"/>
    <property type="match status" value="1"/>
</dbReference>
<evidence type="ECO:0000313" key="23">
    <source>
        <dbReference type="Proteomes" id="UP001626549"/>
    </source>
</evidence>
<accession>A0ABZ0IAF0</accession>
<keyword evidence="12 19" id="KW-0375">Hydrogen ion transport</keyword>
<sequence length="291" mass="32080">MTSFWSGWVIVLTTVTLVLVTWLLFANRKRSAVDEKTTGHVYDGIEEWDNPLPGWWFAMFVITIVWGIGYLIAYPGMGNFPGVLGWSSVTQHEQEVAVADEKFRAMRDKYLAMSIEEIYQDPKARKMGMRIYGNNCSQCHGLDAAGALGFPNLTDDDWLYGGSPEAIKHTLVNGRQAAMPPWESILGEQGIAEATAYVLSLNSRDADEDLVAAGEKHYQTYCIACHGPEAKGNPIMGAPNLTNGIWLYGGNAEQIAHSLRIGRNGQMPAFGNTLSEDKIHLVAAYVYGLSK</sequence>
<dbReference type="InterPro" id="IPR004678">
    <property type="entry name" value="Cyt_c_oxidase_cbb3_su3"/>
</dbReference>
<keyword evidence="8 19" id="KW-0679">Respiratory chain</keyword>
<protein>
    <recommendedName>
        <fullName evidence="19">Cbb3-type cytochrome c oxidase subunit</fullName>
    </recommendedName>
</protein>
<dbReference type="InterPro" id="IPR008168">
    <property type="entry name" value="Cyt_C_IC"/>
</dbReference>
<keyword evidence="17 19" id="KW-0406">Ion transport</keyword>
<comment type="pathway">
    <text evidence="2 19">Energy metabolism; oxidative phosphorylation.</text>
</comment>
<feature type="transmembrane region" description="Helical" evidence="20">
    <location>
        <begin position="7"/>
        <end position="25"/>
    </location>
</feature>
<keyword evidence="16 19" id="KW-0408">Iron</keyword>
<evidence type="ECO:0000256" key="16">
    <source>
        <dbReference type="ARBA" id="ARBA00023004"/>
    </source>
</evidence>
<name>A0ABZ0IAF0_9GAMM</name>
<dbReference type="Gene3D" id="6.10.280.130">
    <property type="match status" value="1"/>
</dbReference>
<evidence type="ECO:0000256" key="6">
    <source>
        <dbReference type="ARBA" id="ARBA00022519"/>
    </source>
</evidence>
<dbReference type="PRINTS" id="PR00605">
    <property type="entry name" value="CYTCHROMECIC"/>
</dbReference>
<feature type="transmembrane region" description="Helical" evidence="20">
    <location>
        <begin position="55"/>
        <end position="74"/>
    </location>
</feature>
<dbReference type="Pfam" id="PF14715">
    <property type="entry name" value="FixP_N"/>
    <property type="match status" value="1"/>
</dbReference>
<dbReference type="NCBIfam" id="TIGR00782">
    <property type="entry name" value="ccoP"/>
    <property type="match status" value="1"/>
</dbReference>
<dbReference type="InterPro" id="IPR009056">
    <property type="entry name" value="Cyt_c-like_dom"/>
</dbReference>
<keyword evidence="18 19" id="KW-0472">Membrane</keyword>
<keyword evidence="5 19" id="KW-1003">Cell membrane</keyword>
<dbReference type="InterPro" id="IPR036909">
    <property type="entry name" value="Cyt_c-like_dom_sf"/>
</dbReference>
<feature type="domain" description="Cytochrome c" evidence="21">
    <location>
        <begin position="123"/>
        <end position="202"/>
    </location>
</feature>
<evidence type="ECO:0000313" key="22">
    <source>
        <dbReference type="EMBL" id="WOJ96125.1"/>
    </source>
</evidence>
<comment type="similarity">
    <text evidence="3 19">Belongs to the CcoP / FixP family.</text>
</comment>
<organism evidence="22 23">
    <name type="scientific">Congregibacter brevis</name>
    <dbReference type="NCBI Taxonomy" id="3081201"/>
    <lineage>
        <taxon>Bacteria</taxon>
        <taxon>Pseudomonadati</taxon>
        <taxon>Pseudomonadota</taxon>
        <taxon>Gammaproteobacteria</taxon>
        <taxon>Cellvibrionales</taxon>
        <taxon>Halieaceae</taxon>
        <taxon>Congregibacter</taxon>
    </lineage>
</organism>
<evidence type="ECO:0000256" key="2">
    <source>
        <dbReference type="ARBA" id="ARBA00004673"/>
    </source>
</evidence>
<keyword evidence="7 19" id="KW-0349">Heme</keyword>
<keyword evidence="10 19" id="KW-0479">Metal-binding</keyword>
<evidence type="ECO:0000256" key="14">
    <source>
        <dbReference type="ARBA" id="ARBA00022989"/>
    </source>
</evidence>
<keyword evidence="23" id="KW-1185">Reference proteome</keyword>
<evidence type="ECO:0000256" key="8">
    <source>
        <dbReference type="ARBA" id="ARBA00022660"/>
    </source>
</evidence>
<keyword evidence="11" id="KW-0677">Repeat</keyword>
<evidence type="ECO:0000256" key="20">
    <source>
        <dbReference type="SAM" id="Phobius"/>
    </source>
</evidence>
<evidence type="ECO:0000256" key="12">
    <source>
        <dbReference type="ARBA" id="ARBA00022781"/>
    </source>
</evidence>
<comment type="subcellular location">
    <subcellularLocation>
        <location evidence="1 19">Cell inner membrane</location>
    </subcellularLocation>
</comment>
<dbReference type="EMBL" id="CP136865">
    <property type="protein sequence ID" value="WOJ96125.1"/>
    <property type="molecule type" value="Genomic_DNA"/>
</dbReference>
<proteinExistence type="inferred from homology"/>
<evidence type="ECO:0000256" key="13">
    <source>
        <dbReference type="ARBA" id="ARBA00022982"/>
    </source>
</evidence>
<feature type="domain" description="Cytochrome c" evidence="21">
    <location>
        <begin position="209"/>
        <end position="290"/>
    </location>
</feature>
<dbReference type="Gene3D" id="1.10.760.10">
    <property type="entry name" value="Cytochrome c-like domain"/>
    <property type="match status" value="2"/>
</dbReference>
<dbReference type="SUPFAM" id="SSF46626">
    <property type="entry name" value="Cytochrome c"/>
    <property type="match status" value="2"/>
</dbReference>
<evidence type="ECO:0000256" key="11">
    <source>
        <dbReference type="ARBA" id="ARBA00022737"/>
    </source>
</evidence>
<keyword evidence="15 19" id="KW-0560">Oxidoreductase</keyword>
<evidence type="ECO:0000256" key="15">
    <source>
        <dbReference type="ARBA" id="ARBA00023002"/>
    </source>
</evidence>
<dbReference type="PIRSF" id="PIRSF000006">
    <property type="entry name" value="Cbb3-Cox_fixP"/>
    <property type="match status" value="1"/>
</dbReference>
<evidence type="ECO:0000256" key="19">
    <source>
        <dbReference type="PIRNR" id="PIRNR000006"/>
    </source>
</evidence>
<dbReference type="Pfam" id="PF13442">
    <property type="entry name" value="Cytochrome_CBB3"/>
    <property type="match status" value="2"/>
</dbReference>
<evidence type="ECO:0000259" key="21">
    <source>
        <dbReference type="PROSITE" id="PS51007"/>
    </source>
</evidence>
<dbReference type="RefSeq" id="WP_407326813.1">
    <property type="nucleotide sequence ID" value="NZ_CP136865.1"/>
</dbReference>
<comment type="function">
    <text evidence="19">C-type cytochrome. Part of the cbb3-type cytochrome c oxidase complex.</text>
</comment>
<evidence type="ECO:0000256" key="1">
    <source>
        <dbReference type="ARBA" id="ARBA00004533"/>
    </source>
</evidence>
<reference evidence="22 23" key="1">
    <citation type="submission" date="2023-10" db="EMBL/GenBank/DDBJ databases">
        <title>Two novel species belonging to the OM43/NOR5 clade.</title>
        <authorList>
            <person name="Park M."/>
        </authorList>
    </citation>
    <scope>NUCLEOTIDE SEQUENCE [LARGE SCALE GENOMIC DNA]</scope>
    <source>
        <strain evidence="22 23">IMCC45268</strain>
    </source>
</reference>
<gene>
    <name evidence="22" type="primary">ccoP</name>
    <name evidence="22" type="ORF">R0137_12845</name>
</gene>
<keyword evidence="4 19" id="KW-0813">Transport</keyword>
<evidence type="ECO:0000256" key="9">
    <source>
        <dbReference type="ARBA" id="ARBA00022692"/>
    </source>
</evidence>
<evidence type="ECO:0000256" key="7">
    <source>
        <dbReference type="ARBA" id="ARBA00022617"/>
    </source>
</evidence>
<evidence type="ECO:0000256" key="4">
    <source>
        <dbReference type="ARBA" id="ARBA00022448"/>
    </source>
</evidence>
<comment type="subunit">
    <text evidence="19">Component of the cbb3-type cytochrome c oxidase.</text>
</comment>
<evidence type="ECO:0000256" key="5">
    <source>
        <dbReference type="ARBA" id="ARBA00022475"/>
    </source>
</evidence>
<keyword evidence="14 20" id="KW-1133">Transmembrane helix</keyword>
<dbReference type="PANTHER" id="PTHR33751:SF1">
    <property type="entry name" value="CBB3-TYPE CYTOCHROME C OXIDASE SUBUNIT FIXP"/>
    <property type="match status" value="1"/>
</dbReference>
<dbReference type="Proteomes" id="UP001626549">
    <property type="component" value="Chromosome"/>
</dbReference>
<evidence type="ECO:0000256" key="17">
    <source>
        <dbReference type="ARBA" id="ARBA00023065"/>
    </source>
</evidence>
<comment type="cofactor">
    <cofactor evidence="19">
        <name>heme c</name>
        <dbReference type="ChEBI" id="CHEBI:61717"/>
    </cofactor>
    <text evidence="19">Binds 2 heme C groups per subunit.</text>
</comment>
<dbReference type="InterPro" id="IPR038414">
    <property type="entry name" value="CcoP_N_sf"/>
</dbReference>
<dbReference type="PROSITE" id="PS51007">
    <property type="entry name" value="CYTC"/>
    <property type="match status" value="2"/>
</dbReference>
<keyword evidence="6 19" id="KW-0997">Cell inner membrane</keyword>
<evidence type="ECO:0000256" key="3">
    <source>
        <dbReference type="ARBA" id="ARBA00006113"/>
    </source>
</evidence>
<keyword evidence="9 20" id="KW-0812">Transmembrane</keyword>
<keyword evidence="13 19" id="KW-0249">Electron transport</keyword>
<evidence type="ECO:0000256" key="10">
    <source>
        <dbReference type="ARBA" id="ARBA00022723"/>
    </source>
</evidence>
<evidence type="ECO:0000256" key="18">
    <source>
        <dbReference type="ARBA" id="ARBA00023136"/>
    </source>
</evidence>
<dbReference type="InterPro" id="IPR050597">
    <property type="entry name" value="Cytochrome_c_Oxidase_Subunit"/>
</dbReference>
<dbReference type="InterPro" id="IPR032858">
    <property type="entry name" value="CcoP_N"/>
</dbReference>